<evidence type="ECO:0000313" key="2">
    <source>
        <dbReference type="EMBL" id="WOK05311.1"/>
    </source>
</evidence>
<gene>
    <name evidence="2" type="ORF">RT717_19715</name>
</gene>
<dbReference type="Gene3D" id="3.40.710.10">
    <property type="entry name" value="DD-peptidase/beta-lactamase superfamily"/>
    <property type="match status" value="1"/>
</dbReference>
<dbReference type="SUPFAM" id="SSF56601">
    <property type="entry name" value="beta-lactamase/transpeptidase-like"/>
    <property type="match status" value="1"/>
</dbReference>
<feature type="domain" description="Beta-lactamase-related" evidence="1">
    <location>
        <begin position="34"/>
        <end position="344"/>
    </location>
</feature>
<name>A0ABZ0IKW9_9BACT</name>
<dbReference type="Pfam" id="PF00144">
    <property type="entry name" value="Beta-lactamase"/>
    <property type="match status" value="1"/>
</dbReference>
<dbReference type="InterPro" id="IPR012338">
    <property type="entry name" value="Beta-lactam/transpept-like"/>
</dbReference>
<protein>
    <submittedName>
        <fullName evidence="2">Serine hydrolase domain-containing protein</fullName>
        <ecNumber evidence="2">3.1.1.103</ecNumber>
    </submittedName>
</protein>
<dbReference type="PANTHER" id="PTHR46825">
    <property type="entry name" value="D-ALANYL-D-ALANINE-CARBOXYPEPTIDASE/ENDOPEPTIDASE AMPH"/>
    <property type="match status" value="1"/>
</dbReference>
<organism evidence="2 3">
    <name type="scientific">Imperialibacter roseus</name>
    <dbReference type="NCBI Taxonomy" id="1324217"/>
    <lineage>
        <taxon>Bacteria</taxon>
        <taxon>Pseudomonadati</taxon>
        <taxon>Bacteroidota</taxon>
        <taxon>Cytophagia</taxon>
        <taxon>Cytophagales</taxon>
        <taxon>Flammeovirgaceae</taxon>
        <taxon>Imperialibacter</taxon>
    </lineage>
</organism>
<keyword evidence="3" id="KW-1185">Reference proteome</keyword>
<dbReference type="InterPro" id="IPR050491">
    <property type="entry name" value="AmpC-like"/>
</dbReference>
<dbReference type="RefSeq" id="WP_317488070.1">
    <property type="nucleotide sequence ID" value="NZ_CP136051.1"/>
</dbReference>
<dbReference type="PANTHER" id="PTHR46825:SF9">
    <property type="entry name" value="BETA-LACTAMASE-RELATED DOMAIN-CONTAINING PROTEIN"/>
    <property type="match status" value="1"/>
</dbReference>
<dbReference type="Proteomes" id="UP001302349">
    <property type="component" value="Chromosome"/>
</dbReference>
<dbReference type="InterPro" id="IPR001466">
    <property type="entry name" value="Beta-lactam-related"/>
</dbReference>
<dbReference type="EMBL" id="CP136051">
    <property type="protein sequence ID" value="WOK05311.1"/>
    <property type="molecule type" value="Genomic_DNA"/>
</dbReference>
<keyword evidence="2" id="KW-0378">Hydrolase</keyword>
<sequence length="542" mass="60622">MKQSFLGLVLVCIFYCCTPVENPQQLNKFESELDAIFAEFQNDASPGCAVAVFQGNKVVFQKGYGLANIENKVPITTSTTFDIASVSKQFTAYAAALLLEQGKMSLTDDIKMYFPELNDFPHHVTIDQLIHHTSGLRDWPQTLAVAGWSMEDELTYEQILRMAFAQKNLNYEPGDEYSYTNTGYVLLAELVSRVAEEPFHSHIEKVVFEPLEMKNSRFNHDIHNVIPARAQSYYKADSANYGSYANTTTAMGSSSMVSTVEDLARWLMFLSKNPADNLAVNRLHERGVLTNGDSIHYAYGVWFEESGGLPVITHTGSWAGFRAMTMRFPTKDFGLVILSNYAGLDRYGYAEKVAKVFLTDDYHLSDEKTDEPPLSDNYQRLAGAYVSSPTRIYELGSDDNPMKLSIDGAFEYTMVAADSEGEFFASEDPTLQLKQVGGTLSVNGAPLEKLSASSLPLGNYTGTYFSDELQMMYKVVMEDEQLFMSSLRHGPVELRPIAGNLFAGGEWFLGRVLFTTTADDISGFQVFGGRVRRLHFRKVQSW</sequence>
<accession>A0ABZ0IKW9</accession>
<dbReference type="GO" id="GO:0016787">
    <property type="term" value="F:hydrolase activity"/>
    <property type="evidence" value="ECO:0007669"/>
    <property type="project" value="UniProtKB-KW"/>
</dbReference>
<evidence type="ECO:0000259" key="1">
    <source>
        <dbReference type="Pfam" id="PF00144"/>
    </source>
</evidence>
<dbReference type="EC" id="3.1.1.103" evidence="2"/>
<proteinExistence type="predicted"/>
<evidence type="ECO:0000313" key="3">
    <source>
        <dbReference type="Proteomes" id="UP001302349"/>
    </source>
</evidence>
<reference evidence="2 3" key="1">
    <citation type="journal article" date="2023" name="Microbiol. Resour. Announc.">
        <title>Complete Genome Sequence of Imperialibacter roseus strain P4T.</title>
        <authorList>
            <person name="Tizabi D.R."/>
            <person name="Bachvaroff T."/>
            <person name="Hill R.T."/>
        </authorList>
    </citation>
    <scope>NUCLEOTIDE SEQUENCE [LARGE SCALE GENOMIC DNA]</scope>
    <source>
        <strain evidence="2 3">P4T</strain>
    </source>
</reference>